<reference evidence="4" key="2">
    <citation type="submission" date="2022-10" db="EMBL/GenBank/DDBJ databases">
        <authorList>
            <person name="Aires J."/>
            <person name="Mesa V."/>
        </authorList>
    </citation>
    <scope>NUCLEOTIDE SEQUENCE</scope>
    <source>
        <strain evidence="4">Clostridium neonatale JD116</strain>
    </source>
</reference>
<dbReference type="InterPro" id="IPR051448">
    <property type="entry name" value="CdaR-like_regulators"/>
</dbReference>
<comment type="similarity">
    <text evidence="1">Belongs to the CdaR family.</text>
</comment>
<feature type="domain" description="PucR C-terminal helix-turn-helix" evidence="2">
    <location>
        <begin position="483"/>
        <end position="536"/>
    </location>
</feature>
<dbReference type="PANTHER" id="PTHR33744:SF1">
    <property type="entry name" value="DNA-BINDING TRANSCRIPTIONAL ACTIVATOR ADER"/>
    <property type="match status" value="1"/>
</dbReference>
<dbReference type="InterPro" id="IPR041522">
    <property type="entry name" value="CdaR_GGDEF"/>
</dbReference>
<feature type="domain" description="CdaR GGDEF-like" evidence="3">
    <location>
        <begin position="310"/>
        <end position="421"/>
    </location>
</feature>
<accession>A0A2A7MCS7</accession>
<evidence type="ECO:0000256" key="1">
    <source>
        <dbReference type="ARBA" id="ARBA00006754"/>
    </source>
</evidence>
<evidence type="ECO:0000259" key="3">
    <source>
        <dbReference type="Pfam" id="PF17853"/>
    </source>
</evidence>
<protein>
    <submittedName>
        <fullName evidence="5">PucR family transcriptional regulator</fullName>
    </submittedName>
</protein>
<evidence type="ECO:0000313" key="6">
    <source>
        <dbReference type="Proteomes" id="UP000220840"/>
    </source>
</evidence>
<sequence length="543" mass="63151">MINLSDFFKELELTYKIISHSEDEKIYISSVSIGINDIISISKSVHTGNFLKSHSIILNYSNIKELLELDTNIELPGVIIFSEAFVLPDMMTKINSFIQSHTDISVVLVESNMKEENIYIKLNEYINEESNFIQKLLYDDYINLINLLNKSAEITDIEAIAYKLLKNPMIITDKSYKVIDYTKSLEINDPIWKIITSNKYCPSNIVNMTDYNRFWHRLTQNGRPLFVDSKAFSPYVKRAVAEIKSENRIEGYIALLEINKKITETDLQILQMISEVIAVKFTNNAMVSRALGDLENEFIKELFLGKIPNETMAFNQAQSLGWNIRKWFIVLEIRDRSESKNLSENLYSVKNEIRRLVPFCIYSFNDKKSYCIISFDDKKDLKNVYKELGEISTREQLICSAGNAVDRLILINKSYDQAKRTGEIVDCIPKIPPQKFFYLYNEIAIYDMMMNLNKMHPILGITSKSLSLLKKIDEKEGSEYIITLRNFFDNNQSISDTANAMYLHRNTISYRLNKIRKIIEDDFDNPLIRLHMYISFIIDDISI</sequence>
<dbReference type="OrthoDB" id="212459at2"/>
<dbReference type="InterPro" id="IPR042070">
    <property type="entry name" value="PucR_C-HTH_sf"/>
</dbReference>
<dbReference type="Pfam" id="PF17853">
    <property type="entry name" value="GGDEF_2"/>
    <property type="match status" value="1"/>
</dbReference>
<dbReference type="AlphaFoldDB" id="A0A2A7MCS7"/>
<evidence type="ECO:0000259" key="2">
    <source>
        <dbReference type="Pfam" id="PF13556"/>
    </source>
</evidence>
<gene>
    <name evidence="4" type="ORF">CNEO2_290023</name>
    <name evidence="5" type="ORF">CQ394_20790</name>
</gene>
<keyword evidence="6" id="KW-1185">Reference proteome</keyword>
<evidence type="ECO:0000313" key="5">
    <source>
        <dbReference type="EMBL" id="PEG28898.1"/>
    </source>
</evidence>
<name>A0A2A7MCS7_9CLOT</name>
<dbReference type="GeneID" id="68879293"/>
<dbReference type="RefSeq" id="WP_058293068.1">
    <property type="nucleotide sequence ID" value="NZ_CAKJVD010000067.1"/>
</dbReference>
<reference evidence="5 6" key="1">
    <citation type="submission" date="2017-10" db="EMBL/GenBank/DDBJ databases">
        <title>Effective Description of Clostridium neonatale sp. nov. linked to necrotizing enterocolitis in neonates and a clarification of species assignable to the genus Clostridium (Prazmowski 1880) emend. Lawson and Rainey 2016.</title>
        <authorList>
            <person name="Bernard K."/>
            <person name="Burdz T."/>
            <person name="Wiebe D."/>
            <person name="Balcewich B."/>
            <person name="Alfa M."/>
            <person name="Bernier A.-M."/>
        </authorList>
    </citation>
    <scope>NUCLEOTIDE SEQUENCE [LARGE SCALE GENOMIC DNA]</scope>
    <source>
        <strain evidence="5 6">LCDC99A005</strain>
    </source>
</reference>
<dbReference type="InterPro" id="IPR025736">
    <property type="entry name" value="PucR_C-HTH_dom"/>
</dbReference>
<comment type="caution">
    <text evidence="5">The sequence shown here is derived from an EMBL/GenBank/DDBJ whole genome shotgun (WGS) entry which is preliminary data.</text>
</comment>
<dbReference type="Gene3D" id="1.10.10.2840">
    <property type="entry name" value="PucR C-terminal helix-turn-helix domain"/>
    <property type="match status" value="1"/>
</dbReference>
<dbReference type="Proteomes" id="UP000220840">
    <property type="component" value="Unassembled WGS sequence"/>
</dbReference>
<evidence type="ECO:0000313" key="4">
    <source>
        <dbReference type="EMBL" id="CAI3590617.1"/>
    </source>
</evidence>
<proteinExistence type="inferred from homology"/>
<dbReference type="PANTHER" id="PTHR33744">
    <property type="entry name" value="CARBOHYDRATE DIACID REGULATOR"/>
    <property type="match status" value="1"/>
</dbReference>
<dbReference type="Pfam" id="PF13556">
    <property type="entry name" value="HTH_30"/>
    <property type="match status" value="1"/>
</dbReference>
<dbReference type="EMBL" id="PDCJ01000007">
    <property type="protein sequence ID" value="PEG28898.1"/>
    <property type="molecule type" value="Genomic_DNA"/>
</dbReference>
<dbReference type="Proteomes" id="UP001189143">
    <property type="component" value="Unassembled WGS sequence"/>
</dbReference>
<organism evidence="5 6">
    <name type="scientific">Clostridium neonatale</name>
    <dbReference type="NCBI Taxonomy" id="137838"/>
    <lineage>
        <taxon>Bacteria</taxon>
        <taxon>Bacillati</taxon>
        <taxon>Bacillota</taxon>
        <taxon>Clostridia</taxon>
        <taxon>Eubacteriales</taxon>
        <taxon>Clostridiaceae</taxon>
        <taxon>Clostridium</taxon>
    </lineage>
</organism>
<dbReference type="EMBL" id="CAMTCP010000221">
    <property type="protein sequence ID" value="CAI3590617.1"/>
    <property type="molecule type" value="Genomic_DNA"/>
</dbReference>